<feature type="binding site" evidence="9">
    <location>
        <position position="32"/>
    </location>
    <ligand>
        <name>ATP</name>
        <dbReference type="ChEBI" id="CHEBI:30616"/>
    </ligand>
</feature>
<feature type="region of interest" description="Small ATPAse domain (RuvB-S)" evidence="9">
    <location>
        <begin position="193"/>
        <end position="263"/>
    </location>
</feature>
<evidence type="ECO:0000313" key="11">
    <source>
        <dbReference type="EMBL" id="OGL73839.1"/>
    </source>
</evidence>
<gene>
    <name evidence="9" type="primary">ruvB</name>
    <name evidence="11" type="ORF">A3C96_02050</name>
</gene>
<dbReference type="AlphaFoldDB" id="A0A1F7U6F3"/>
<comment type="subunit">
    <text evidence="9">Homohexamer. Forms an RuvA(8)-RuvB(12)-Holliday junction (HJ) complex. HJ DNA is sandwiched between 2 RuvA tetramers; dsDNA enters through RuvA and exits via RuvB. An RuvB hexamer assembles on each DNA strand where it exits the tetramer. Each RuvB hexamer is contacted by two RuvA subunits (via domain III) on 2 adjacent RuvB subunits; this complex drives branch migration. In the full resolvosome a probable DNA-RuvA(4)-RuvB(12)-RuvC(2) complex forms which resolves the HJ.</text>
</comment>
<keyword evidence="6 9" id="KW-0238">DNA-binding</keyword>
<dbReference type="GO" id="GO:0006281">
    <property type="term" value="P:DNA repair"/>
    <property type="evidence" value="ECO:0007669"/>
    <property type="project" value="UniProtKB-UniRule"/>
</dbReference>
<feature type="binding site" evidence="9">
    <location>
        <position position="321"/>
    </location>
    <ligand>
        <name>DNA</name>
        <dbReference type="ChEBI" id="CHEBI:16991"/>
    </ligand>
</feature>
<feature type="binding site" evidence="9">
    <location>
        <position position="31"/>
    </location>
    <ligand>
        <name>ATP</name>
        <dbReference type="ChEBI" id="CHEBI:30616"/>
    </ligand>
</feature>
<feature type="binding site" evidence="9">
    <location>
        <position position="77"/>
    </location>
    <ligand>
        <name>ATP</name>
        <dbReference type="ChEBI" id="CHEBI:30616"/>
    </ligand>
</feature>
<dbReference type="GO" id="GO:0006310">
    <property type="term" value="P:DNA recombination"/>
    <property type="evidence" value="ECO:0007669"/>
    <property type="project" value="UniProtKB-UniRule"/>
</dbReference>
<feature type="binding site" evidence="9">
    <location>
        <position position="229"/>
    </location>
    <ligand>
        <name>ATP</name>
        <dbReference type="ChEBI" id="CHEBI:30616"/>
    </ligand>
</feature>
<dbReference type="PANTHER" id="PTHR42848">
    <property type="match status" value="1"/>
</dbReference>
<reference evidence="11 12" key="1">
    <citation type="journal article" date="2016" name="Nat. Commun.">
        <title>Thousands of microbial genomes shed light on interconnected biogeochemical processes in an aquifer system.</title>
        <authorList>
            <person name="Anantharaman K."/>
            <person name="Brown C.T."/>
            <person name="Hug L.A."/>
            <person name="Sharon I."/>
            <person name="Castelle C.J."/>
            <person name="Probst A.J."/>
            <person name="Thomas B.C."/>
            <person name="Singh A."/>
            <person name="Wilkins M.J."/>
            <person name="Karaoz U."/>
            <person name="Brodie E.L."/>
            <person name="Williams K.H."/>
            <person name="Hubbard S.S."/>
            <person name="Banfield J.F."/>
        </authorList>
    </citation>
    <scope>NUCLEOTIDE SEQUENCE [LARGE SCALE GENOMIC DNA]</scope>
</reference>
<evidence type="ECO:0000256" key="4">
    <source>
        <dbReference type="ARBA" id="ARBA00022801"/>
    </source>
</evidence>
<keyword evidence="1 9" id="KW-0963">Cytoplasm</keyword>
<keyword evidence="4 9" id="KW-0378">Hydrolase</keyword>
<dbReference type="Gene3D" id="1.10.8.60">
    <property type="match status" value="1"/>
</dbReference>
<feature type="binding site" evidence="9">
    <location>
        <position position="182"/>
    </location>
    <ligand>
        <name>ATP</name>
        <dbReference type="ChEBI" id="CHEBI:30616"/>
    </ligand>
</feature>
<keyword evidence="3 9" id="KW-0227">DNA damage</keyword>
<dbReference type="GO" id="GO:0005737">
    <property type="term" value="C:cytoplasm"/>
    <property type="evidence" value="ECO:0007669"/>
    <property type="project" value="UniProtKB-SubCell"/>
</dbReference>
<dbReference type="CDD" id="cd00009">
    <property type="entry name" value="AAA"/>
    <property type="match status" value="1"/>
</dbReference>
<dbReference type="SUPFAM" id="SSF46785">
    <property type="entry name" value="Winged helix' DNA-binding domain"/>
    <property type="match status" value="1"/>
</dbReference>
<evidence type="ECO:0000259" key="10">
    <source>
        <dbReference type="SMART" id="SM00382"/>
    </source>
</evidence>
<comment type="subcellular location">
    <subcellularLocation>
        <location evidence="9">Cytoplasm</location>
    </subcellularLocation>
</comment>
<comment type="domain">
    <text evidence="9">Has 3 domains, the large (RuvB-L) and small ATPase (RuvB-S) domains and the C-terminal head (RuvB-H) domain. The head domain binds DNA, while the ATPase domains jointly bind ATP, ADP or are empty depending on the state of the subunit in the translocation cycle. During a single DNA translocation step the structure of each domain remains the same, but their relative positions change.</text>
</comment>
<keyword evidence="11" id="KW-0347">Helicase</keyword>
<dbReference type="Pfam" id="PF17864">
    <property type="entry name" value="AAA_lid_4"/>
    <property type="match status" value="1"/>
</dbReference>
<comment type="function">
    <text evidence="9">The RuvA-RuvB-RuvC complex processes Holliday junction (HJ) DNA during genetic recombination and DNA repair, while the RuvA-RuvB complex plays an important role in the rescue of blocked DNA replication forks via replication fork reversal (RFR). RuvA specifically binds to HJ cruciform DNA, conferring on it an open structure. The RuvB hexamer acts as an ATP-dependent pump, pulling dsDNA into and through the RuvAB complex. RuvB forms 2 homohexamers on either side of HJ DNA bound by 1 or 2 RuvA tetramers; 4 subunits per hexamer contact DNA at a time. Coordinated motions by a converter formed by DNA-disengaged RuvB subunits stimulates ATP hydrolysis and nucleotide exchange. Immobilization of the converter enables RuvB to convert the ATP-contained energy into a lever motion, pulling 2 nucleotides of DNA out of the RuvA tetramer per ATP hydrolyzed, thus driving DNA branch migration. The RuvB motors rotate together with the DNA substrate, which together with the progressing nucleotide cycle form the mechanistic basis for DNA recombination by continuous HJ branch migration. Branch migration allows RuvC to scan DNA until it finds its consensus sequence, where it cleaves and resolves cruciform DNA.</text>
</comment>
<dbReference type="InterPro" id="IPR036388">
    <property type="entry name" value="WH-like_DNA-bd_sf"/>
</dbReference>
<evidence type="ECO:0000256" key="8">
    <source>
        <dbReference type="ARBA" id="ARBA00023204"/>
    </source>
</evidence>
<dbReference type="Pfam" id="PF05491">
    <property type="entry name" value="WHD_RuvB"/>
    <property type="match status" value="1"/>
</dbReference>
<evidence type="ECO:0000256" key="2">
    <source>
        <dbReference type="ARBA" id="ARBA00022741"/>
    </source>
</evidence>
<dbReference type="GO" id="GO:0048476">
    <property type="term" value="C:Holliday junction resolvase complex"/>
    <property type="evidence" value="ECO:0007669"/>
    <property type="project" value="UniProtKB-UniRule"/>
</dbReference>
<evidence type="ECO:0000256" key="3">
    <source>
        <dbReference type="ARBA" id="ARBA00022763"/>
    </source>
</evidence>
<dbReference type="GO" id="GO:0005524">
    <property type="term" value="F:ATP binding"/>
    <property type="evidence" value="ECO:0007669"/>
    <property type="project" value="UniProtKB-UniRule"/>
</dbReference>
<protein>
    <recommendedName>
        <fullName evidence="9">Holliday junction branch migration complex subunit RuvB</fullName>
        <ecNumber evidence="9">3.6.4.-</ecNumber>
    </recommendedName>
</protein>
<dbReference type="GO" id="GO:0000400">
    <property type="term" value="F:four-way junction DNA binding"/>
    <property type="evidence" value="ECO:0007669"/>
    <property type="project" value="UniProtKB-UniRule"/>
</dbReference>
<feature type="binding site" evidence="9">
    <location>
        <position position="77"/>
    </location>
    <ligand>
        <name>Mg(2+)</name>
        <dbReference type="ChEBI" id="CHEBI:18420"/>
    </ligand>
</feature>
<comment type="similarity">
    <text evidence="9">Belongs to the RuvB family.</text>
</comment>
<comment type="catalytic activity">
    <reaction evidence="9">
        <text>ATP + H2O = ADP + phosphate + H(+)</text>
        <dbReference type="Rhea" id="RHEA:13065"/>
        <dbReference type="ChEBI" id="CHEBI:15377"/>
        <dbReference type="ChEBI" id="CHEBI:15378"/>
        <dbReference type="ChEBI" id="CHEBI:30616"/>
        <dbReference type="ChEBI" id="CHEBI:43474"/>
        <dbReference type="ChEBI" id="CHEBI:456216"/>
    </reaction>
</comment>
<feature type="binding site" evidence="9">
    <location>
        <position position="78"/>
    </location>
    <ligand>
        <name>ATP</name>
        <dbReference type="ChEBI" id="CHEBI:30616"/>
    </ligand>
</feature>
<dbReference type="NCBIfam" id="TIGR00635">
    <property type="entry name" value="ruvB"/>
    <property type="match status" value="1"/>
</dbReference>
<dbReference type="Pfam" id="PF05496">
    <property type="entry name" value="RuvB_N"/>
    <property type="match status" value="1"/>
</dbReference>
<comment type="caution">
    <text evidence="11">The sequence shown here is derived from an EMBL/GenBank/DDBJ whole genome shotgun (WGS) entry which is preliminary data.</text>
</comment>
<dbReference type="InterPro" id="IPR008823">
    <property type="entry name" value="RuvB_wg_C"/>
</dbReference>
<dbReference type="EMBL" id="MGEA01000045">
    <property type="protein sequence ID" value="OGL73839.1"/>
    <property type="molecule type" value="Genomic_DNA"/>
</dbReference>
<feature type="binding site" evidence="9">
    <location>
        <begin position="139"/>
        <end position="141"/>
    </location>
    <ligand>
        <name>ATP</name>
        <dbReference type="ChEBI" id="CHEBI:30616"/>
    </ligand>
</feature>
<name>A0A1F7U6F3_9BACT</name>
<organism evidence="11 12">
    <name type="scientific">Candidatus Uhrbacteria bacterium RIFCSPHIGHO2_02_FULL_60_10</name>
    <dbReference type="NCBI Taxonomy" id="1802392"/>
    <lineage>
        <taxon>Bacteria</taxon>
        <taxon>Candidatus Uhriibacteriota</taxon>
    </lineage>
</organism>
<evidence type="ECO:0000256" key="7">
    <source>
        <dbReference type="ARBA" id="ARBA00023172"/>
    </source>
</evidence>
<evidence type="ECO:0000256" key="6">
    <source>
        <dbReference type="ARBA" id="ARBA00023125"/>
    </source>
</evidence>
<proteinExistence type="inferred from homology"/>
<keyword evidence="5 9" id="KW-0067">ATP-binding</keyword>
<evidence type="ECO:0000313" key="12">
    <source>
        <dbReference type="Proteomes" id="UP000177088"/>
    </source>
</evidence>
<keyword evidence="8 9" id="KW-0234">DNA repair</keyword>
<feature type="domain" description="AAA+ ATPase" evidence="10">
    <location>
        <begin position="62"/>
        <end position="195"/>
    </location>
</feature>
<feature type="binding site" evidence="9">
    <location>
        <position position="73"/>
    </location>
    <ligand>
        <name>ATP</name>
        <dbReference type="ChEBI" id="CHEBI:30616"/>
    </ligand>
</feature>
<evidence type="ECO:0000256" key="1">
    <source>
        <dbReference type="ARBA" id="ARBA00022490"/>
    </source>
</evidence>
<dbReference type="InterPro" id="IPR041445">
    <property type="entry name" value="AAA_lid_4"/>
</dbReference>
<dbReference type="HAMAP" id="MF_00016">
    <property type="entry name" value="DNA_HJ_migration_RuvB"/>
    <property type="match status" value="1"/>
</dbReference>
<dbReference type="SUPFAM" id="SSF52540">
    <property type="entry name" value="P-loop containing nucleoside triphosphate hydrolases"/>
    <property type="match status" value="1"/>
</dbReference>
<feature type="binding site" evidence="9">
    <location>
        <position position="192"/>
    </location>
    <ligand>
        <name>ATP</name>
        <dbReference type="ChEBI" id="CHEBI:30616"/>
    </ligand>
</feature>
<dbReference type="InterPro" id="IPR008824">
    <property type="entry name" value="RuvB-like_N"/>
</dbReference>
<dbReference type="PANTHER" id="PTHR42848:SF1">
    <property type="entry name" value="HOLLIDAY JUNCTION BRANCH MIGRATION COMPLEX SUBUNIT RUVB"/>
    <property type="match status" value="1"/>
</dbReference>
<evidence type="ECO:0000256" key="5">
    <source>
        <dbReference type="ARBA" id="ARBA00022840"/>
    </source>
</evidence>
<dbReference type="EC" id="3.6.4.-" evidence="9"/>
<dbReference type="SMART" id="SM00382">
    <property type="entry name" value="AAA"/>
    <property type="match status" value="1"/>
</dbReference>
<dbReference type="Gene3D" id="3.40.50.300">
    <property type="entry name" value="P-loop containing nucleotide triphosphate hydrolases"/>
    <property type="match status" value="1"/>
</dbReference>
<evidence type="ECO:0000256" key="9">
    <source>
        <dbReference type="HAMAP-Rule" id="MF_00016"/>
    </source>
</evidence>
<feature type="region of interest" description="Head domain (RuvB-H)" evidence="9">
    <location>
        <begin position="266"/>
        <end position="346"/>
    </location>
</feature>
<dbReference type="NCBIfam" id="NF000868">
    <property type="entry name" value="PRK00080.1"/>
    <property type="match status" value="1"/>
</dbReference>
<keyword evidence="2 9" id="KW-0547">Nucleotide-binding</keyword>
<dbReference type="GO" id="GO:0016887">
    <property type="term" value="F:ATP hydrolysis activity"/>
    <property type="evidence" value="ECO:0007669"/>
    <property type="project" value="RHEA"/>
</dbReference>
<dbReference type="InterPro" id="IPR027417">
    <property type="entry name" value="P-loop_NTPase"/>
</dbReference>
<dbReference type="InterPro" id="IPR003593">
    <property type="entry name" value="AAA+_ATPase"/>
</dbReference>
<sequence>MNPETETIAQAEERLLEPTVAAGEQTLDLTLRPKRLAEFVGQAKLRENLDIFLEAARRRGEPLEHVLFYGPPGLGKTTLAHIIAEEMGVHCRITSGPALERVGDIASILTNLEKGDVLFIDEIHRLNRTIEEVLYPAMEDFALDIVIGKGPSARTVRLDLPRFTLVGATTRLSLLSSPLRDRFGATYHLDFYAPEELSKIIRRSALLLGIQLPDEVADLIALRSRGTPRIANRLLRRVRDFAEVRNNNCLDLLATEAALGMLEIDRHGLDATDRRLLEAVIIKFGGGPVGLQTLAAATSEEMETIETVHEPFLLQLGFLARTPRGRVATDNAYDHLGLPRPERVIE</sequence>
<dbReference type="GO" id="GO:0009378">
    <property type="term" value="F:four-way junction helicase activity"/>
    <property type="evidence" value="ECO:0007669"/>
    <property type="project" value="InterPro"/>
</dbReference>
<comment type="caution">
    <text evidence="9">Lacks conserved residue(s) required for the propagation of feature annotation.</text>
</comment>
<dbReference type="Proteomes" id="UP000177088">
    <property type="component" value="Unassembled WGS sequence"/>
</dbReference>
<dbReference type="Gene3D" id="1.10.10.10">
    <property type="entry name" value="Winged helix-like DNA-binding domain superfamily/Winged helix DNA-binding domain"/>
    <property type="match status" value="1"/>
</dbReference>
<dbReference type="InterPro" id="IPR036390">
    <property type="entry name" value="WH_DNA-bd_sf"/>
</dbReference>
<feature type="binding site" evidence="9">
    <location>
        <position position="326"/>
    </location>
    <ligand>
        <name>DNA</name>
        <dbReference type="ChEBI" id="CHEBI:16991"/>
    </ligand>
</feature>
<keyword evidence="7 9" id="KW-0233">DNA recombination</keyword>
<feature type="binding site" evidence="9">
    <location>
        <position position="76"/>
    </location>
    <ligand>
        <name>ATP</name>
        <dbReference type="ChEBI" id="CHEBI:30616"/>
    </ligand>
</feature>
<dbReference type="InterPro" id="IPR004605">
    <property type="entry name" value="DNA_helicase_Holl-junc_RuvB"/>
</dbReference>
<accession>A0A1F7U6F3</accession>